<sequence length="61" mass="6472">MVVGVMIAVAWRRGLKRDAAMEPVSVKTCTPGFLIDKLASRRPQGLHGVMRCGGVCGHGHG</sequence>
<dbReference type="Proteomes" id="UP000186922">
    <property type="component" value="Unassembled WGS sequence"/>
</dbReference>
<proteinExistence type="predicted"/>
<dbReference type="AlphaFoldDB" id="A0A1D1VKZ0"/>
<evidence type="ECO:0000313" key="2">
    <source>
        <dbReference type="Proteomes" id="UP000186922"/>
    </source>
</evidence>
<name>A0A1D1VKZ0_RAMVA</name>
<protein>
    <submittedName>
        <fullName evidence="1">Uncharacterized protein</fullName>
    </submittedName>
</protein>
<comment type="caution">
    <text evidence="1">The sequence shown here is derived from an EMBL/GenBank/DDBJ whole genome shotgun (WGS) entry which is preliminary data.</text>
</comment>
<dbReference type="EMBL" id="BDGG01000007">
    <property type="protein sequence ID" value="GAV01591.1"/>
    <property type="molecule type" value="Genomic_DNA"/>
</dbReference>
<gene>
    <name evidence="1" type="primary">RvY_12279-1</name>
    <name evidence="1" type="synonym">RvY_12279.1</name>
    <name evidence="1" type="ORF">RvY_12279</name>
</gene>
<keyword evidence="2" id="KW-1185">Reference proteome</keyword>
<reference evidence="1 2" key="1">
    <citation type="journal article" date="2016" name="Nat. Commun.">
        <title>Extremotolerant tardigrade genome and improved radiotolerance of human cultured cells by tardigrade-unique protein.</title>
        <authorList>
            <person name="Hashimoto T."/>
            <person name="Horikawa D.D."/>
            <person name="Saito Y."/>
            <person name="Kuwahara H."/>
            <person name="Kozuka-Hata H."/>
            <person name="Shin-I T."/>
            <person name="Minakuchi Y."/>
            <person name="Ohishi K."/>
            <person name="Motoyama A."/>
            <person name="Aizu T."/>
            <person name="Enomoto A."/>
            <person name="Kondo K."/>
            <person name="Tanaka S."/>
            <person name="Hara Y."/>
            <person name="Koshikawa S."/>
            <person name="Sagara H."/>
            <person name="Miura T."/>
            <person name="Yokobori S."/>
            <person name="Miyagawa K."/>
            <person name="Suzuki Y."/>
            <person name="Kubo T."/>
            <person name="Oyama M."/>
            <person name="Kohara Y."/>
            <person name="Fujiyama A."/>
            <person name="Arakawa K."/>
            <person name="Katayama T."/>
            <person name="Toyoda A."/>
            <person name="Kunieda T."/>
        </authorList>
    </citation>
    <scope>NUCLEOTIDE SEQUENCE [LARGE SCALE GENOMIC DNA]</scope>
    <source>
        <strain evidence="1 2">YOKOZUNA-1</strain>
    </source>
</reference>
<accession>A0A1D1VKZ0</accession>
<evidence type="ECO:0000313" key="1">
    <source>
        <dbReference type="EMBL" id="GAV01591.1"/>
    </source>
</evidence>
<organism evidence="1 2">
    <name type="scientific">Ramazzottius varieornatus</name>
    <name type="common">Water bear</name>
    <name type="synonym">Tardigrade</name>
    <dbReference type="NCBI Taxonomy" id="947166"/>
    <lineage>
        <taxon>Eukaryota</taxon>
        <taxon>Metazoa</taxon>
        <taxon>Ecdysozoa</taxon>
        <taxon>Tardigrada</taxon>
        <taxon>Eutardigrada</taxon>
        <taxon>Parachela</taxon>
        <taxon>Hypsibioidea</taxon>
        <taxon>Ramazzottiidae</taxon>
        <taxon>Ramazzottius</taxon>
    </lineage>
</organism>